<accession>A0A172Q0X7</accession>
<proteinExistence type="predicted"/>
<keyword evidence="2" id="KW-1185">Reference proteome</keyword>
<reference evidence="2" key="1">
    <citation type="submission" date="2016-03" db="EMBL/GenBank/DDBJ databases">
        <title>Characterization of Acinetobacter baumannii phage vB_AbaM_ME3.</title>
        <authorList>
            <person name="Buttimer C.T.H."/>
            <person name="Elbreki M."/>
            <person name="Coffey A."/>
        </authorList>
    </citation>
    <scope>NUCLEOTIDE SEQUENCE [LARGE SCALE GENOMIC DNA]</scope>
</reference>
<dbReference type="Proteomes" id="UP000225947">
    <property type="component" value="Segment"/>
</dbReference>
<sequence length="62" mass="7164">MKHPIGYKVEVLHNIKQDYCRIVCIEPFKIYNGGQLAATIPYGYTEIIKKSSLGIFQYDKKV</sequence>
<dbReference type="EMBL" id="KU935715">
    <property type="protein sequence ID" value="AND75443.1"/>
    <property type="molecule type" value="Genomic_DNA"/>
</dbReference>
<protein>
    <submittedName>
        <fullName evidence="1">Uncharacterized protein</fullName>
    </submittedName>
</protein>
<name>A0A172Q0X7_9CAUD</name>
<gene>
    <name evidence="1" type="ORF">ME3_282</name>
</gene>
<organism evidence="1 2">
    <name type="scientific">Acinetobacter phage vB_AbaM_ME3</name>
    <dbReference type="NCBI Taxonomy" id="1837876"/>
    <lineage>
        <taxon>Viruses</taxon>
        <taxon>Duplodnaviria</taxon>
        <taxon>Heunggongvirae</taxon>
        <taxon>Uroviricota</taxon>
        <taxon>Caudoviricetes</taxon>
        <taxon>Metrivirus</taxon>
        <taxon>Metrivirus ME3</taxon>
    </lineage>
</organism>
<evidence type="ECO:0000313" key="1">
    <source>
        <dbReference type="EMBL" id="AND75443.1"/>
    </source>
</evidence>
<evidence type="ECO:0000313" key="2">
    <source>
        <dbReference type="Proteomes" id="UP000225947"/>
    </source>
</evidence>